<protein>
    <submittedName>
        <fullName evidence="1">Uncharacterized protein</fullName>
    </submittedName>
</protein>
<organism evidence="1 2">
    <name type="scientific">Streptococcus ratti FA-1 = DSM 20564</name>
    <dbReference type="NCBI Taxonomy" id="699248"/>
    <lineage>
        <taxon>Bacteria</taxon>
        <taxon>Bacillati</taxon>
        <taxon>Bacillota</taxon>
        <taxon>Bacilli</taxon>
        <taxon>Lactobacillales</taxon>
        <taxon>Streptococcaceae</taxon>
        <taxon>Streptococcus</taxon>
    </lineage>
</organism>
<sequence>MWSDNLAKRCSLDIYLILQEFLLPEAKGLLSTADL</sequence>
<name>A0ABP2QZ77_STRRT</name>
<keyword evidence="2" id="KW-1185">Reference proteome</keyword>
<evidence type="ECO:0000313" key="1">
    <source>
        <dbReference type="EMBL" id="EJN94345.1"/>
    </source>
</evidence>
<gene>
    <name evidence="1" type="ORF">SRA_07406</name>
</gene>
<comment type="caution">
    <text evidence="1">The sequence shown here is derived from an EMBL/GenBank/DDBJ whole genome shotgun (WGS) entry which is preliminary data.</text>
</comment>
<proteinExistence type="predicted"/>
<dbReference type="EMBL" id="AJTZ01000005">
    <property type="protein sequence ID" value="EJN94345.1"/>
    <property type="molecule type" value="Genomic_DNA"/>
</dbReference>
<reference evidence="1 2" key="1">
    <citation type="submission" date="2009-12" db="EMBL/GenBank/DDBJ databases">
        <authorList>
            <person name="Lefebure T."/>
            <person name="Cornejo O.E."/>
            <person name="Pavinski Bitar P.D."/>
            <person name="Lang P."/>
            <person name="Stanhope M.J."/>
        </authorList>
    </citation>
    <scope>NUCLEOTIDE SEQUENCE [LARGE SCALE GENOMIC DNA]</scope>
    <source>
        <strain evidence="1 2">FA-1</strain>
    </source>
</reference>
<accession>A0ABP2QZ77</accession>
<evidence type="ECO:0000313" key="2">
    <source>
        <dbReference type="Proteomes" id="UP000007815"/>
    </source>
</evidence>
<dbReference type="Proteomes" id="UP000007815">
    <property type="component" value="Unassembled WGS sequence"/>
</dbReference>